<proteinExistence type="inferred from homology"/>
<dbReference type="Gene3D" id="3.90.226.10">
    <property type="entry name" value="2-enoyl-CoA Hydratase, Chain A, domain 1"/>
    <property type="match status" value="1"/>
</dbReference>
<dbReference type="PROSITE" id="PS00166">
    <property type="entry name" value="ENOYL_COA_HYDRATASE"/>
    <property type="match status" value="1"/>
</dbReference>
<dbReference type="EMBL" id="CAADFQ010000009">
    <property type="protein sequence ID" value="VFK29308.1"/>
    <property type="molecule type" value="Genomic_DNA"/>
</dbReference>
<organism evidence="3">
    <name type="scientific">Candidatus Kentrum sp. MB</name>
    <dbReference type="NCBI Taxonomy" id="2138164"/>
    <lineage>
        <taxon>Bacteria</taxon>
        <taxon>Pseudomonadati</taxon>
        <taxon>Pseudomonadota</taxon>
        <taxon>Gammaproteobacteria</taxon>
        <taxon>Candidatus Kentrum</taxon>
    </lineage>
</organism>
<dbReference type="PANTHER" id="PTHR11941:SF54">
    <property type="entry name" value="ENOYL-COA HYDRATASE, MITOCHONDRIAL"/>
    <property type="match status" value="1"/>
</dbReference>
<evidence type="ECO:0000256" key="2">
    <source>
        <dbReference type="RuleBase" id="RU003707"/>
    </source>
</evidence>
<dbReference type="InterPro" id="IPR029045">
    <property type="entry name" value="ClpP/crotonase-like_dom_sf"/>
</dbReference>
<dbReference type="Pfam" id="PF00378">
    <property type="entry name" value="ECH_1"/>
    <property type="match status" value="1"/>
</dbReference>
<comment type="similarity">
    <text evidence="1 2">Belongs to the enoyl-CoA hydratase/isomerase family.</text>
</comment>
<dbReference type="PANTHER" id="PTHR11941">
    <property type="entry name" value="ENOYL-COA HYDRATASE-RELATED"/>
    <property type="match status" value="1"/>
</dbReference>
<dbReference type="EMBL" id="CAADFO010000023">
    <property type="protein sequence ID" value="VFK26863.1"/>
    <property type="molecule type" value="Genomic_DNA"/>
</dbReference>
<gene>
    <name evidence="3" type="ORF">BECKMB1821G_GA0114241_102336</name>
    <name evidence="5" type="ORF">BECKMB1821H_GA0114242_100924</name>
    <name evidence="4" type="ORF">BECKMB1821I_GA0114274_100924</name>
</gene>
<dbReference type="GO" id="GO:0006635">
    <property type="term" value="P:fatty acid beta-oxidation"/>
    <property type="evidence" value="ECO:0007669"/>
    <property type="project" value="TreeGrafter"/>
</dbReference>
<dbReference type="EMBL" id="CAADGH010000009">
    <property type="protein sequence ID" value="VFK74739.1"/>
    <property type="molecule type" value="Genomic_DNA"/>
</dbReference>
<reference evidence="3" key="1">
    <citation type="submission" date="2019-02" db="EMBL/GenBank/DDBJ databases">
        <authorList>
            <person name="Gruber-Vodicka R. H."/>
            <person name="Seah K. B. B."/>
        </authorList>
    </citation>
    <scope>NUCLEOTIDE SEQUENCE</scope>
    <source>
        <strain evidence="3">BECK_BZ197</strain>
        <strain evidence="5">BECK_BZ198</strain>
        <strain evidence="4">BECK_BZ199</strain>
    </source>
</reference>
<dbReference type="GO" id="GO:0003824">
    <property type="term" value="F:catalytic activity"/>
    <property type="evidence" value="ECO:0007669"/>
    <property type="project" value="InterPro"/>
</dbReference>
<dbReference type="InterPro" id="IPR018376">
    <property type="entry name" value="Enoyl-CoA_hyd/isom_CS"/>
</dbReference>
<dbReference type="CDD" id="cd06558">
    <property type="entry name" value="crotonase-like"/>
    <property type="match status" value="1"/>
</dbReference>
<evidence type="ECO:0000313" key="5">
    <source>
        <dbReference type="EMBL" id="VFK74739.1"/>
    </source>
</evidence>
<evidence type="ECO:0000256" key="1">
    <source>
        <dbReference type="ARBA" id="ARBA00005254"/>
    </source>
</evidence>
<accession>A0A450XC45</accession>
<protein>
    <submittedName>
        <fullName evidence="3">Enoyl-CoA hydratase</fullName>
    </submittedName>
</protein>
<dbReference type="InterPro" id="IPR001753">
    <property type="entry name" value="Enoyl-CoA_hydra/iso"/>
</dbReference>
<evidence type="ECO:0000313" key="3">
    <source>
        <dbReference type="EMBL" id="VFK26863.1"/>
    </source>
</evidence>
<dbReference type="AlphaFoldDB" id="A0A450XC45"/>
<sequence>MSNTTLSGTVRMERIGKPKNIALFTLDRPEKVNAYHNGMIAEFAAHLTEAIADPSIRVGVVTGAGGKVFCAGADVSGFPGRSYEDGLELPSRKLFDRWANAPWPTIAAMEGPAIAGGFELALACDYRICSYSSWFSLPEIDLGLIPAAGGVRRLGRIVNEARAREMILFGRKVDSATALEWGIVSGVSHAVLADAVDLATSVARRDPLALRLAKVALQSSDANQDTRTEALIQALLYHRKTTQKI</sequence>
<dbReference type="SUPFAM" id="SSF52096">
    <property type="entry name" value="ClpP/crotonase"/>
    <property type="match status" value="1"/>
</dbReference>
<name>A0A450XC45_9GAMM</name>
<evidence type="ECO:0000313" key="4">
    <source>
        <dbReference type="EMBL" id="VFK29308.1"/>
    </source>
</evidence>